<keyword evidence="1 2" id="KW-0238">DNA-binding</keyword>
<dbReference type="PROSITE" id="PS50977">
    <property type="entry name" value="HTH_TETR_2"/>
    <property type="match status" value="1"/>
</dbReference>
<dbReference type="RefSeq" id="WP_249697448.1">
    <property type="nucleotide sequence ID" value="NZ_JAMFLX010000001.1"/>
</dbReference>
<proteinExistence type="predicted"/>
<dbReference type="EMBL" id="JAMFLX010000001">
    <property type="protein sequence ID" value="MCL6268617.1"/>
    <property type="molecule type" value="Genomic_DNA"/>
</dbReference>
<gene>
    <name evidence="4" type="ORF">M3P05_01440</name>
</gene>
<keyword evidence="5" id="KW-1185">Reference proteome</keyword>
<dbReference type="InterPro" id="IPR009057">
    <property type="entry name" value="Homeodomain-like_sf"/>
</dbReference>
<evidence type="ECO:0000256" key="1">
    <source>
        <dbReference type="ARBA" id="ARBA00023125"/>
    </source>
</evidence>
<feature type="domain" description="HTH tetR-type" evidence="3">
    <location>
        <begin position="8"/>
        <end position="68"/>
    </location>
</feature>
<organism evidence="4 5">
    <name type="scientific">Parendozoicomonas callyspongiae</name>
    <dbReference type="NCBI Taxonomy" id="2942213"/>
    <lineage>
        <taxon>Bacteria</taxon>
        <taxon>Pseudomonadati</taxon>
        <taxon>Pseudomonadota</taxon>
        <taxon>Gammaproteobacteria</taxon>
        <taxon>Oceanospirillales</taxon>
        <taxon>Endozoicomonadaceae</taxon>
        <taxon>Parendozoicomonas</taxon>
    </lineage>
</organism>
<dbReference type="SUPFAM" id="SSF46689">
    <property type="entry name" value="Homeodomain-like"/>
    <property type="match status" value="1"/>
</dbReference>
<evidence type="ECO:0000313" key="4">
    <source>
        <dbReference type="EMBL" id="MCL6268617.1"/>
    </source>
</evidence>
<dbReference type="Proteomes" id="UP001203338">
    <property type="component" value="Unassembled WGS sequence"/>
</dbReference>
<evidence type="ECO:0000259" key="3">
    <source>
        <dbReference type="PROSITE" id="PS50977"/>
    </source>
</evidence>
<dbReference type="Gene3D" id="1.10.357.10">
    <property type="entry name" value="Tetracycline Repressor, domain 2"/>
    <property type="match status" value="1"/>
</dbReference>
<reference evidence="4 5" key="1">
    <citation type="submission" date="2022-05" db="EMBL/GenBank/DDBJ databases">
        <authorList>
            <person name="Park J.-S."/>
        </authorList>
    </citation>
    <scope>NUCLEOTIDE SEQUENCE [LARGE SCALE GENOMIC DNA]</scope>
    <source>
        <strain evidence="4 5">2012CJ34-2</strain>
    </source>
</reference>
<evidence type="ECO:0000313" key="5">
    <source>
        <dbReference type="Proteomes" id="UP001203338"/>
    </source>
</evidence>
<evidence type="ECO:0000256" key="2">
    <source>
        <dbReference type="PROSITE-ProRule" id="PRU00335"/>
    </source>
</evidence>
<feature type="DNA-binding region" description="H-T-H motif" evidence="2">
    <location>
        <begin position="31"/>
        <end position="50"/>
    </location>
</feature>
<dbReference type="InterPro" id="IPR001647">
    <property type="entry name" value="HTH_TetR"/>
</dbReference>
<name>A0ABT0PB54_9GAMM</name>
<sequence>MPRPSLKEERTEQVLQAFQKCVARYGLDGSSLERIAEESGLQRSLVRHFVGNRTDLVHSLAARVIEQSDLQWQLLIEQLPETNAVDTLLQCLFFYKDEQPETMLIVSSLISAAVRDDVLKKAMQKWFQQFVGDIEKILQRDFSTASKEDIHNTAFGIVSLYLNLDSLTPLDLDDHYRPPAHKAATKLVSTLKETESDTLLF</sequence>
<accession>A0ABT0PB54</accession>
<protein>
    <submittedName>
        <fullName evidence="4">TetR/AcrR family transcriptional regulator</fullName>
    </submittedName>
</protein>
<comment type="caution">
    <text evidence="4">The sequence shown here is derived from an EMBL/GenBank/DDBJ whole genome shotgun (WGS) entry which is preliminary data.</text>
</comment>